<dbReference type="EMBL" id="AM181176">
    <property type="protein sequence ID" value="CAY53044.1"/>
    <property type="molecule type" value="Genomic_DNA"/>
</dbReference>
<accession>C3K3E6</accession>
<dbReference type="Proteomes" id="UP001152918">
    <property type="component" value="Chromosome"/>
</dbReference>
<organism evidence="2">
    <name type="scientific">Pseudomonas fluorescens (strain SBW25)</name>
    <dbReference type="NCBI Taxonomy" id="216595"/>
    <lineage>
        <taxon>Bacteria</taxon>
        <taxon>Pseudomonadati</taxon>
        <taxon>Pseudomonadota</taxon>
        <taxon>Gammaproteobacteria</taxon>
        <taxon>Pseudomonadales</taxon>
        <taxon>Pseudomonadaceae</taxon>
        <taxon>Pseudomonas</taxon>
    </lineage>
</organism>
<dbReference type="HOGENOM" id="CLU_1155609_0_0_6"/>
<dbReference type="AlphaFoldDB" id="C3K3E6"/>
<reference evidence="2" key="1">
    <citation type="journal article" date="2009" name="Genome Biol.">
        <title>Genomic and genetic analyses of diversity and plant interactions of Pseudomonas fluorescens.</title>
        <authorList>
            <person name="Silby M.W."/>
            <person name="Cerdeno-Tarraga A.M."/>
            <person name="Vernikos G.S."/>
            <person name="Giddens S.R."/>
            <person name="Jackson R.W."/>
            <person name="Preston G.M."/>
            <person name="Zhang X.X."/>
            <person name="Moon C.D."/>
            <person name="Gehrig S.M."/>
            <person name="Godfrey S.A."/>
            <person name="Knight C.G."/>
            <person name="Malone J.G."/>
            <person name="Robinson Z."/>
            <person name="Spiers A.J."/>
            <person name="Harris S."/>
            <person name="Challis G.L."/>
            <person name="Yaxley A.M."/>
            <person name="Harris D."/>
            <person name="Seeger K."/>
            <person name="Murphy L."/>
            <person name="Rutter S."/>
            <person name="Squares R."/>
            <person name="Quail M.A."/>
            <person name="Saunders E."/>
            <person name="Mavromatis K."/>
            <person name="Brettin T.S."/>
            <person name="Bentley S.D."/>
            <person name="Hothersall J."/>
            <person name="Stephens E."/>
            <person name="Thomas C.M."/>
            <person name="Parkhill J."/>
            <person name="Levy S.B."/>
            <person name="Rainey P.B."/>
            <person name="Thomson N.R."/>
        </authorList>
    </citation>
    <scope>NUCLEOTIDE SEQUENCE [LARGE SCALE GENOMIC DNA]</scope>
    <source>
        <strain evidence="2">SBW25</strain>
    </source>
</reference>
<protein>
    <submittedName>
        <fullName evidence="2">Uncharacterized protein</fullName>
    </submittedName>
</protein>
<gene>
    <name evidence="2" type="ordered locus">PFLU_5699</name>
</gene>
<dbReference type="KEGG" id="pfs:PFLU_5699"/>
<evidence type="ECO:0000313" key="2">
    <source>
        <dbReference type="EMBL" id="CAY53044.1"/>
    </source>
</evidence>
<sequence>MIYIQLGKRHPRALLAVPTVVLHIRPRLEVQRLGAPRRTNALIPLTVRGVHTQQPRLIEVDHVGEALLQRHIGRHGDHPPFAVIRAHAHLGDDIAGLGFFLELVFQLDQRLLAVVRMNLPNHDFAGRGHLIDGQGGAQEVVRIRVGPVAQAPIGVGLAQFAARVHGIFGAGAGDGGPELHVAAFGLEILVLEAAHQLWGLDGGGRGADRNAQVPGGKINHGVGLFTEGYRLWPLGQTGSL</sequence>
<proteinExistence type="predicted"/>
<name>C3K3E6_PSEFS</name>
<dbReference type="EMBL" id="OV986001">
    <property type="protein sequence ID" value="CAI2799836.1"/>
    <property type="molecule type" value="Genomic_DNA"/>
</dbReference>
<reference evidence="1" key="2">
    <citation type="submission" date="2023-10" db="EMBL/GenBank/DDBJ databases">
        <authorList>
            <person name="Fortmann-Grote C."/>
        </authorList>
    </citation>
    <scope>NUCLEOTIDE SEQUENCE</scope>
    <source>
        <strain evidence="1">SBW25</strain>
    </source>
</reference>
<evidence type="ECO:0000313" key="1">
    <source>
        <dbReference type="EMBL" id="CAI2799836.1"/>
    </source>
</evidence>